<dbReference type="InterPro" id="IPR044922">
    <property type="entry name" value="DUF2063_N_sf"/>
</dbReference>
<dbReference type="PATRIC" id="fig|1122169.6.peg.612"/>
<evidence type="ECO:0000313" key="3">
    <source>
        <dbReference type="Proteomes" id="UP000054600"/>
    </source>
</evidence>
<dbReference type="OrthoDB" id="343356at2"/>
<dbReference type="Pfam" id="PF09836">
    <property type="entry name" value="DUF2063"/>
    <property type="match status" value="1"/>
</dbReference>
<feature type="domain" description="Putative DNA-binding" evidence="1">
    <location>
        <begin position="6"/>
        <end position="98"/>
    </location>
</feature>
<dbReference type="Proteomes" id="UP000054600">
    <property type="component" value="Unassembled WGS sequence"/>
</dbReference>
<dbReference type="STRING" id="1122169.Lsha_0535"/>
<evidence type="ECO:0000259" key="1">
    <source>
        <dbReference type="Pfam" id="PF09836"/>
    </source>
</evidence>
<dbReference type="EMBL" id="LNYW01000017">
    <property type="protein sequence ID" value="KTD64596.1"/>
    <property type="molecule type" value="Genomic_DNA"/>
</dbReference>
<sequence>MSNLFQLQEQLQHFIMSGHSAIMEHIVPTERIGVADRLAIYSDAYTLRLTESLSTSFPALHLYYGTEEFNRLCRTYIDNYPSSCHSIRWYGDALAEFIKKNTDKSHLAELADFEWRMTLAFDAADDPVLTIEEMAGVPPESWAEMYFIPHGSVQRLNYFWNVIPVWQSLVHDNDLPEWNEHPNPVPWILWRSPEQLIQFYSMAEEEAGALDAVIQGMSFATLCEGLCQWMAPEDVGMKAASYLKNWIQNGILSQMRVGSS</sequence>
<dbReference type="Gene3D" id="1.10.150.690">
    <property type="entry name" value="DUF2063"/>
    <property type="match status" value="1"/>
</dbReference>
<keyword evidence="3" id="KW-1185">Reference proteome</keyword>
<protein>
    <recommendedName>
        <fullName evidence="1">Putative DNA-binding domain-containing protein</fullName>
    </recommendedName>
</protein>
<accession>A0A0W0Z630</accession>
<dbReference type="RefSeq" id="WP_018575752.1">
    <property type="nucleotide sequence ID" value="NZ_KB892381.1"/>
</dbReference>
<gene>
    <name evidence="2" type="ORF">Lsha_0535</name>
</gene>
<name>A0A0W0Z630_9GAMM</name>
<dbReference type="InterPro" id="IPR018640">
    <property type="entry name" value="DUF2063"/>
</dbReference>
<reference evidence="2 3" key="1">
    <citation type="submission" date="2015-11" db="EMBL/GenBank/DDBJ databases">
        <title>Genomic analysis of 38 Legionella species identifies large and diverse effector repertoires.</title>
        <authorList>
            <person name="Burstein D."/>
            <person name="Amaro F."/>
            <person name="Zusman T."/>
            <person name="Lifshitz Z."/>
            <person name="Cohen O."/>
            <person name="Gilbert J.A."/>
            <person name="Pupko T."/>
            <person name="Shuman H.A."/>
            <person name="Segal G."/>
        </authorList>
    </citation>
    <scope>NUCLEOTIDE SEQUENCE [LARGE SCALE GENOMIC DNA]</scope>
    <source>
        <strain evidence="2 3">ATCC 49655</strain>
    </source>
</reference>
<organism evidence="2 3">
    <name type="scientific">Legionella shakespearei DSM 23087</name>
    <dbReference type="NCBI Taxonomy" id="1122169"/>
    <lineage>
        <taxon>Bacteria</taxon>
        <taxon>Pseudomonadati</taxon>
        <taxon>Pseudomonadota</taxon>
        <taxon>Gammaproteobacteria</taxon>
        <taxon>Legionellales</taxon>
        <taxon>Legionellaceae</taxon>
        <taxon>Legionella</taxon>
    </lineage>
</organism>
<comment type="caution">
    <text evidence="2">The sequence shown here is derived from an EMBL/GenBank/DDBJ whole genome shotgun (WGS) entry which is preliminary data.</text>
</comment>
<dbReference type="eggNOG" id="COG3219">
    <property type="taxonomic scope" value="Bacteria"/>
</dbReference>
<evidence type="ECO:0000313" key="2">
    <source>
        <dbReference type="EMBL" id="KTD64596.1"/>
    </source>
</evidence>
<dbReference type="AlphaFoldDB" id="A0A0W0Z630"/>
<proteinExistence type="predicted"/>